<sequence>MIDKEPIRSGNRTQEIHHNPIEGTWVLEEFSDEGERKLPVNGLIFGSSNRDTYTIKENDPLSARVQCEWELKVGRDDWMTTLESYSDMTCDETNFYLTNTMTAYENGSQIFEKTWNKEIPRDHI</sequence>
<reference evidence="2" key="1">
    <citation type="journal article" date="2019" name="Int. J. Syst. Evol. Microbiol.">
        <title>The Global Catalogue of Microorganisms (GCM) 10K type strain sequencing project: providing services to taxonomists for standard genome sequencing and annotation.</title>
        <authorList>
            <consortium name="The Broad Institute Genomics Platform"/>
            <consortium name="The Broad Institute Genome Sequencing Center for Infectious Disease"/>
            <person name="Wu L."/>
            <person name="Ma J."/>
        </authorList>
    </citation>
    <scope>NUCLEOTIDE SEQUENCE [LARGE SCALE GENOMIC DNA]</scope>
    <source>
        <strain evidence="2">JCM 30234</strain>
    </source>
</reference>
<gene>
    <name evidence="1" type="ORF">ACFQU8_10030</name>
</gene>
<dbReference type="Proteomes" id="UP001596620">
    <property type="component" value="Unassembled WGS sequence"/>
</dbReference>
<proteinExistence type="predicted"/>
<accession>A0ABW2UWC8</accession>
<protein>
    <submittedName>
        <fullName evidence="1">Uncharacterized protein</fullName>
    </submittedName>
</protein>
<comment type="caution">
    <text evidence="1">The sequence shown here is derived from an EMBL/GenBank/DDBJ whole genome shotgun (WGS) entry which is preliminary data.</text>
</comment>
<dbReference type="RefSeq" id="WP_382359454.1">
    <property type="nucleotide sequence ID" value="NZ_JBHTGR010000045.1"/>
</dbReference>
<evidence type="ECO:0000313" key="2">
    <source>
        <dbReference type="Proteomes" id="UP001596620"/>
    </source>
</evidence>
<organism evidence="1 2">
    <name type="scientific">Lentibacillus kimchii</name>
    <dbReference type="NCBI Taxonomy" id="1542911"/>
    <lineage>
        <taxon>Bacteria</taxon>
        <taxon>Bacillati</taxon>
        <taxon>Bacillota</taxon>
        <taxon>Bacilli</taxon>
        <taxon>Bacillales</taxon>
        <taxon>Bacillaceae</taxon>
        <taxon>Lentibacillus</taxon>
    </lineage>
</organism>
<keyword evidence="2" id="KW-1185">Reference proteome</keyword>
<dbReference type="EMBL" id="JBHTGR010000045">
    <property type="protein sequence ID" value="MFC7747563.1"/>
    <property type="molecule type" value="Genomic_DNA"/>
</dbReference>
<evidence type="ECO:0000313" key="1">
    <source>
        <dbReference type="EMBL" id="MFC7747563.1"/>
    </source>
</evidence>
<name>A0ABW2UWC8_9BACI</name>